<gene>
    <name evidence="1" type="ORF">MCOR33_008141</name>
</gene>
<sequence>MESKSRWMHTTPTASVPMRKVRSVHLGTVVRWLQLHFGLASRNISTQTPHNWVQVIYMEKKQGLIMITQLLLHRVCSRLVAVIMIPSQPEKKVSQTSIV</sequence>
<proteinExistence type="predicted"/>
<dbReference type="EMBL" id="JABSND010000186">
    <property type="protein sequence ID" value="KAI6294815.1"/>
    <property type="molecule type" value="Genomic_DNA"/>
</dbReference>
<reference evidence="1" key="1">
    <citation type="submission" date="2021-01" db="EMBL/GenBank/DDBJ databases">
        <title>Deciphering the adaptive evolutionary patterns associated with biogeogrpahic diversity in the finger millet blast pathogen Magnaporthe oryzae in Eastern Africa.</title>
        <authorList>
            <person name="Onyema G."/>
            <person name="Shittu T.A."/>
            <person name="Dodsworth S."/>
            <person name="Devilliers S."/>
            <person name="Muthumeenakshi S."/>
            <person name="Sreenivasaprasad S."/>
        </authorList>
    </citation>
    <scope>NUCLEOTIDE SEQUENCE</scope>
    <source>
        <strain evidence="1">D15/s37</strain>
    </source>
</reference>
<keyword evidence="2" id="KW-1185">Reference proteome</keyword>
<accession>A0ABQ8NEB6</accession>
<evidence type="ECO:0000313" key="2">
    <source>
        <dbReference type="Proteomes" id="UP001059893"/>
    </source>
</evidence>
<dbReference type="Proteomes" id="UP001059893">
    <property type="component" value="Unassembled WGS sequence"/>
</dbReference>
<name>A0ABQ8NEB6_PYRGI</name>
<protein>
    <submittedName>
        <fullName evidence="1">Uncharacterized protein</fullName>
    </submittedName>
</protein>
<evidence type="ECO:0000313" key="1">
    <source>
        <dbReference type="EMBL" id="KAI6294815.1"/>
    </source>
</evidence>
<organism evidence="1 2">
    <name type="scientific">Pyricularia grisea</name>
    <name type="common">Crabgrass-specific blast fungus</name>
    <name type="synonym">Magnaporthe grisea</name>
    <dbReference type="NCBI Taxonomy" id="148305"/>
    <lineage>
        <taxon>Eukaryota</taxon>
        <taxon>Fungi</taxon>
        <taxon>Dikarya</taxon>
        <taxon>Ascomycota</taxon>
        <taxon>Pezizomycotina</taxon>
        <taxon>Sordariomycetes</taxon>
        <taxon>Sordariomycetidae</taxon>
        <taxon>Magnaporthales</taxon>
        <taxon>Pyriculariaceae</taxon>
        <taxon>Pyricularia</taxon>
    </lineage>
</organism>
<comment type="caution">
    <text evidence="1">The sequence shown here is derived from an EMBL/GenBank/DDBJ whole genome shotgun (WGS) entry which is preliminary data.</text>
</comment>